<evidence type="ECO:0000259" key="1">
    <source>
        <dbReference type="Pfam" id="PF11443"/>
    </source>
</evidence>
<proteinExistence type="predicted"/>
<feature type="domain" description="DUF2828" evidence="1">
    <location>
        <begin position="4"/>
        <end position="99"/>
    </location>
</feature>
<dbReference type="PANTHER" id="PTHR31373:SF27">
    <property type="entry name" value="TROVE DOMAIN-CONTAINING PROTEIN"/>
    <property type="match status" value="1"/>
</dbReference>
<reference evidence="2" key="1">
    <citation type="submission" date="2014-09" db="EMBL/GenBank/DDBJ databases">
        <authorList>
            <person name="Magalhaes I.L.F."/>
            <person name="Oliveira U."/>
            <person name="Santos F.R."/>
            <person name="Vidigal T.H.D.A."/>
            <person name="Brescovit A.D."/>
            <person name="Santos A.J."/>
        </authorList>
    </citation>
    <scope>NUCLEOTIDE SEQUENCE</scope>
    <source>
        <tissue evidence="2">Shoot tissue taken approximately 20 cm above the soil surface</tissue>
    </source>
</reference>
<evidence type="ECO:0000313" key="2">
    <source>
        <dbReference type="EMBL" id="JAE24062.1"/>
    </source>
</evidence>
<sequence length="102" mass="11589">MALQNLRSLLEAAWAHDPLTALKLVCNLPGVHGTGKLDKKGFYVAALWMHNHHPKTLAFNIPTLTEFGYLKDFLDLLYRLIHGANIRKVTNSKAVAEKQRRR</sequence>
<protein>
    <recommendedName>
        <fullName evidence="1">DUF2828 domain-containing protein</fullName>
    </recommendedName>
</protein>
<dbReference type="Pfam" id="PF11443">
    <property type="entry name" value="DUF2828"/>
    <property type="match status" value="1"/>
</dbReference>
<dbReference type="AlphaFoldDB" id="A0A0A9GHU4"/>
<dbReference type="EMBL" id="GBRH01173834">
    <property type="protein sequence ID" value="JAE24062.1"/>
    <property type="molecule type" value="Transcribed_RNA"/>
</dbReference>
<name>A0A0A9GHU4_ARUDO</name>
<reference evidence="2" key="2">
    <citation type="journal article" date="2015" name="Data Brief">
        <title>Shoot transcriptome of the giant reed, Arundo donax.</title>
        <authorList>
            <person name="Barrero R.A."/>
            <person name="Guerrero F.D."/>
            <person name="Moolhuijzen P."/>
            <person name="Goolsby J.A."/>
            <person name="Tidwell J."/>
            <person name="Bellgard S.E."/>
            <person name="Bellgard M.I."/>
        </authorList>
    </citation>
    <scope>NUCLEOTIDE SEQUENCE</scope>
    <source>
        <tissue evidence="2">Shoot tissue taken approximately 20 cm above the soil surface</tissue>
    </source>
</reference>
<accession>A0A0A9GHU4</accession>
<organism evidence="2">
    <name type="scientific">Arundo donax</name>
    <name type="common">Giant reed</name>
    <name type="synonym">Donax arundinaceus</name>
    <dbReference type="NCBI Taxonomy" id="35708"/>
    <lineage>
        <taxon>Eukaryota</taxon>
        <taxon>Viridiplantae</taxon>
        <taxon>Streptophyta</taxon>
        <taxon>Embryophyta</taxon>
        <taxon>Tracheophyta</taxon>
        <taxon>Spermatophyta</taxon>
        <taxon>Magnoliopsida</taxon>
        <taxon>Liliopsida</taxon>
        <taxon>Poales</taxon>
        <taxon>Poaceae</taxon>
        <taxon>PACMAD clade</taxon>
        <taxon>Arundinoideae</taxon>
        <taxon>Arundineae</taxon>
        <taxon>Arundo</taxon>
    </lineage>
</organism>
<dbReference type="InterPro" id="IPR011205">
    <property type="entry name" value="UCP015417_vWA"/>
</dbReference>
<dbReference type="InterPro" id="IPR058580">
    <property type="entry name" value="DUF2828"/>
</dbReference>
<dbReference type="PANTHER" id="PTHR31373">
    <property type="entry name" value="OS06G0652100 PROTEIN"/>
    <property type="match status" value="1"/>
</dbReference>